<gene>
    <name evidence="3" type="ORF">MVEN_02370900</name>
</gene>
<evidence type="ECO:0000313" key="3">
    <source>
        <dbReference type="EMBL" id="KAF7333063.1"/>
    </source>
</evidence>
<evidence type="ECO:0000256" key="2">
    <source>
        <dbReference type="SAM" id="SignalP"/>
    </source>
</evidence>
<dbReference type="AlphaFoldDB" id="A0A8H6X280"/>
<dbReference type="EMBL" id="JACAZI010000030">
    <property type="protein sequence ID" value="KAF7333063.1"/>
    <property type="molecule type" value="Genomic_DNA"/>
</dbReference>
<organism evidence="3 4">
    <name type="scientific">Mycena venus</name>
    <dbReference type="NCBI Taxonomy" id="2733690"/>
    <lineage>
        <taxon>Eukaryota</taxon>
        <taxon>Fungi</taxon>
        <taxon>Dikarya</taxon>
        <taxon>Basidiomycota</taxon>
        <taxon>Agaricomycotina</taxon>
        <taxon>Agaricomycetes</taxon>
        <taxon>Agaricomycetidae</taxon>
        <taxon>Agaricales</taxon>
        <taxon>Marasmiineae</taxon>
        <taxon>Mycenaceae</taxon>
        <taxon>Mycena</taxon>
    </lineage>
</organism>
<evidence type="ECO:0000313" key="4">
    <source>
        <dbReference type="Proteomes" id="UP000620124"/>
    </source>
</evidence>
<evidence type="ECO:0000256" key="1">
    <source>
        <dbReference type="SAM" id="MobiDB-lite"/>
    </source>
</evidence>
<sequence length="489" mass="55002">MQAGHALRLLLRILVPTSLQVQPCLWSQTTTCLKAIMHLLPLPNPPTFHRTRWRPLSQCAPMAVCRRSRNPTSTLYFQPRPPNALPPLNPRSRPLPYLTEVLPQLSQSWCSRPRHGGPSLSHMRCTTGSVTPRTPRTPTTPPPADAVSVTSSRPRKVYPPKLRHSRHLHLGRMGDSSPSGMNLQEAIQWGVLLLAPLQNQVLPMVDCLQRIIGVHAAALQGQEAYWALCVARATKAMGRLYRNGELGDLSQYNTGESFLRVGMEFSYRGLYPHPFDHTPINARELSTLVDSEEFKFIAAYQNHLLHQFAPHCHAHQIMQIEQLQVFPVPQLTKHNHLAPAFPGSPFTTAQFNLGNGMNIMKRDAYDDFGSLRVVTVLGNYDPAQSLWFLYWPEEEGDRFTLCCPPGTTVLIPASIVCYAFSEIQQGETRYLFQQYFNAALGRWVKHGGLSDADFKVGLSMVDWAACHLGRFDCVQSRLVLLSRVGELFM</sequence>
<keyword evidence="4" id="KW-1185">Reference proteome</keyword>
<dbReference type="Proteomes" id="UP000620124">
    <property type="component" value="Unassembled WGS sequence"/>
</dbReference>
<reference evidence="3" key="1">
    <citation type="submission" date="2020-05" db="EMBL/GenBank/DDBJ databases">
        <title>Mycena genomes resolve the evolution of fungal bioluminescence.</title>
        <authorList>
            <person name="Tsai I.J."/>
        </authorList>
    </citation>
    <scope>NUCLEOTIDE SEQUENCE</scope>
    <source>
        <strain evidence="3">CCC161011</strain>
    </source>
</reference>
<proteinExistence type="predicted"/>
<name>A0A8H6X280_9AGAR</name>
<protein>
    <submittedName>
        <fullName evidence="3">Uncharacterized protein</fullName>
    </submittedName>
</protein>
<feature type="region of interest" description="Disordered" evidence="1">
    <location>
        <begin position="113"/>
        <end position="159"/>
    </location>
</feature>
<accession>A0A8H6X280</accession>
<keyword evidence="2" id="KW-0732">Signal</keyword>
<feature type="chain" id="PRO_5034576211" evidence="2">
    <location>
        <begin position="21"/>
        <end position="489"/>
    </location>
</feature>
<dbReference type="OrthoDB" id="3048705at2759"/>
<comment type="caution">
    <text evidence="3">The sequence shown here is derived from an EMBL/GenBank/DDBJ whole genome shotgun (WGS) entry which is preliminary data.</text>
</comment>
<feature type="signal peptide" evidence="2">
    <location>
        <begin position="1"/>
        <end position="20"/>
    </location>
</feature>